<dbReference type="Proteomes" id="UP000002051">
    <property type="component" value="Unassembled WGS sequence"/>
</dbReference>
<reference evidence="1 3" key="2">
    <citation type="journal article" date="2014" name="BMC Genomics">
        <title>An improved genome release (version Mt4.0) for the model legume Medicago truncatula.</title>
        <authorList>
            <person name="Tang H."/>
            <person name="Krishnakumar V."/>
            <person name="Bidwell S."/>
            <person name="Rosen B."/>
            <person name="Chan A."/>
            <person name="Zhou S."/>
            <person name="Gentzbittel L."/>
            <person name="Childs K.L."/>
            <person name="Yandell M."/>
            <person name="Gundlach H."/>
            <person name="Mayer K.F."/>
            <person name="Schwartz D.C."/>
            <person name="Town C.D."/>
        </authorList>
    </citation>
    <scope>GENOME REANNOTATION</scope>
    <source>
        <strain evidence="1">A17</strain>
        <strain evidence="2 3">cv. Jemalong A17</strain>
    </source>
</reference>
<dbReference type="EnsemblPlants" id="KEH15913">
    <property type="protein sequence ID" value="KEH15913"/>
    <property type="gene ID" value="MTR_0443s0060"/>
</dbReference>
<evidence type="ECO:0000313" key="1">
    <source>
        <dbReference type="EMBL" id="KEH15913.1"/>
    </source>
</evidence>
<reference evidence="1 3" key="1">
    <citation type="journal article" date="2011" name="Nature">
        <title>The Medicago genome provides insight into the evolution of rhizobial symbioses.</title>
        <authorList>
            <person name="Young N.D."/>
            <person name="Debelle F."/>
            <person name="Oldroyd G.E."/>
            <person name="Geurts R."/>
            <person name="Cannon S.B."/>
            <person name="Udvardi M.K."/>
            <person name="Benedito V.A."/>
            <person name="Mayer K.F."/>
            <person name="Gouzy J."/>
            <person name="Schoof H."/>
            <person name="Van de Peer Y."/>
            <person name="Proost S."/>
            <person name="Cook D.R."/>
            <person name="Meyers B.C."/>
            <person name="Spannagl M."/>
            <person name="Cheung F."/>
            <person name="De Mita S."/>
            <person name="Krishnakumar V."/>
            <person name="Gundlach H."/>
            <person name="Zhou S."/>
            <person name="Mudge J."/>
            <person name="Bharti A.K."/>
            <person name="Murray J.D."/>
            <person name="Naoumkina M.A."/>
            <person name="Rosen B."/>
            <person name="Silverstein K.A."/>
            <person name="Tang H."/>
            <person name="Rombauts S."/>
            <person name="Zhao P.X."/>
            <person name="Zhou P."/>
            <person name="Barbe V."/>
            <person name="Bardou P."/>
            <person name="Bechner M."/>
            <person name="Bellec A."/>
            <person name="Berger A."/>
            <person name="Berges H."/>
            <person name="Bidwell S."/>
            <person name="Bisseling T."/>
            <person name="Choisne N."/>
            <person name="Couloux A."/>
            <person name="Denny R."/>
            <person name="Deshpande S."/>
            <person name="Dai X."/>
            <person name="Doyle J.J."/>
            <person name="Dudez A.M."/>
            <person name="Farmer A.D."/>
            <person name="Fouteau S."/>
            <person name="Franken C."/>
            <person name="Gibelin C."/>
            <person name="Gish J."/>
            <person name="Goldstein S."/>
            <person name="Gonzalez A.J."/>
            <person name="Green P.J."/>
            <person name="Hallab A."/>
            <person name="Hartog M."/>
            <person name="Hua A."/>
            <person name="Humphray S.J."/>
            <person name="Jeong D.H."/>
            <person name="Jing Y."/>
            <person name="Jocker A."/>
            <person name="Kenton S.M."/>
            <person name="Kim D.J."/>
            <person name="Klee K."/>
            <person name="Lai H."/>
            <person name="Lang C."/>
            <person name="Lin S."/>
            <person name="Macmil S.L."/>
            <person name="Magdelenat G."/>
            <person name="Matthews L."/>
            <person name="McCorrison J."/>
            <person name="Monaghan E.L."/>
            <person name="Mun J.H."/>
            <person name="Najar F.Z."/>
            <person name="Nicholson C."/>
            <person name="Noirot C."/>
            <person name="O'Bleness M."/>
            <person name="Paule C.R."/>
            <person name="Poulain J."/>
            <person name="Prion F."/>
            <person name="Qin B."/>
            <person name="Qu C."/>
            <person name="Retzel E.F."/>
            <person name="Riddle C."/>
            <person name="Sallet E."/>
            <person name="Samain S."/>
            <person name="Samson N."/>
            <person name="Sanders I."/>
            <person name="Saurat O."/>
            <person name="Scarpelli C."/>
            <person name="Schiex T."/>
            <person name="Segurens B."/>
            <person name="Severin A.J."/>
            <person name="Sherrier D.J."/>
            <person name="Shi R."/>
            <person name="Sims S."/>
            <person name="Singer S.R."/>
            <person name="Sinharoy S."/>
            <person name="Sterck L."/>
            <person name="Viollet A."/>
            <person name="Wang B.B."/>
            <person name="Wang K."/>
            <person name="Wang M."/>
            <person name="Wang X."/>
            <person name="Warfsmann J."/>
            <person name="Weissenbach J."/>
            <person name="White D.D."/>
            <person name="White J.D."/>
            <person name="Wiley G.B."/>
            <person name="Wincker P."/>
            <person name="Xing Y."/>
            <person name="Yang L."/>
            <person name="Yao Z."/>
            <person name="Ying F."/>
            <person name="Zhai J."/>
            <person name="Zhou L."/>
            <person name="Zuber A."/>
            <person name="Denarie J."/>
            <person name="Dixon R.A."/>
            <person name="May G.D."/>
            <person name="Schwartz D.C."/>
            <person name="Rogers J."/>
            <person name="Quetier F."/>
            <person name="Town C.D."/>
            <person name="Roe B.A."/>
        </authorList>
    </citation>
    <scope>NUCLEOTIDE SEQUENCE [LARGE SCALE GENOMIC DNA]</scope>
    <source>
        <strain evidence="1">A17</strain>
        <strain evidence="2 3">cv. Jemalong A17</strain>
    </source>
</reference>
<dbReference type="HOGENOM" id="CLU_3090342_0_0_1"/>
<dbReference type="EMBL" id="KL403168">
    <property type="protein sequence ID" value="KEH15913.1"/>
    <property type="molecule type" value="Genomic_DNA"/>
</dbReference>
<proteinExistence type="predicted"/>
<keyword evidence="3" id="KW-1185">Reference proteome</keyword>
<reference evidence="2" key="3">
    <citation type="submission" date="2015-06" db="UniProtKB">
        <authorList>
            <consortium name="EnsemblPlants"/>
        </authorList>
    </citation>
    <scope>IDENTIFICATION</scope>
    <source>
        <strain evidence="2">cv. Jemalong A17</strain>
    </source>
</reference>
<name>A0A072TG31_MEDTR</name>
<evidence type="ECO:0000313" key="3">
    <source>
        <dbReference type="Proteomes" id="UP000002051"/>
    </source>
</evidence>
<organism evidence="1 3">
    <name type="scientific">Medicago truncatula</name>
    <name type="common">Barrel medic</name>
    <name type="synonym">Medicago tribuloides</name>
    <dbReference type="NCBI Taxonomy" id="3880"/>
    <lineage>
        <taxon>Eukaryota</taxon>
        <taxon>Viridiplantae</taxon>
        <taxon>Streptophyta</taxon>
        <taxon>Embryophyta</taxon>
        <taxon>Tracheophyta</taxon>
        <taxon>Spermatophyta</taxon>
        <taxon>Magnoliopsida</taxon>
        <taxon>eudicotyledons</taxon>
        <taxon>Gunneridae</taxon>
        <taxon>Pentapetalae</taxon>
        <taxon>rosids</taxon>
        <taxon>fabids</taxon>
        <taxon>Fabales</taxon>
        <taxon>Fabaceae</taxon>
        <taxon>Papilionoideae</taxon>
        <taxon>50 kb inversion clade</taxon>
        <taxon>NPAAA clade</taxon>
        <taxon>Hologalegina</taxon>
        <taxon>IRL clade</taxon>
        <taxon>Trifolieae</taxon>
        <taxon>Medicago</taxon>
    </lineage>
</organism>
<sequence>MGFWGKTSFLPVQKFIARLASIHASYTQVGPLDMHKNSGEGFGPGVLVAQQR</sequence>
<evidence type="ECO:0000313" key="2">
    <source>
        <dbReference type="EnsemblPlants" id="KEH15913"/>
    </source>
</evidence>
<gene>
    <name evidence="1" type="ORF">MTR_0443s0060</name>
</gene>
<accession>A0A072TG31</accession>
<dbReference type="PaxDb" id="3880-AES65717"/>
<dbReference type="AlphaFoldDB" id="A0A072TG31"/>
<protein>
    <submittedName>
        <fullName evidence="1 2">Uncharacterized protein</fullName>
    </submittedName>
</protein>